<comment type="caution">
    <text evidence="15">The sequence shown here is derived from an EMBL/GenBank/DDBJ whole genome shotgun (WGS) entry which is preliminary data.</text>
</comment>
<evidence type="ECO:0000313" key="16">
    <source>
        <dbReference type="Proteomes" id="UP001225034"/>
    </source>
</evidence>
<dbReference type="GO" id="GO:0030338">
    <property type="term" value="F:CMP-N-acetylneuraminate monooxygenase activity"/>
    <property type="evidence" value="ECO:0007669"/>
    <property type="project" value="UniProtKB-EC"/>
</dbReference>
<evidence type="ECO:0000256" key="7">
    <source>
        <dbReference type="ARBA" id="ARBA00022723"/>
    </source>
</evidence>
<evidence type="ECO:0000256" key="3">
    <source>
        <dbReference type="ARBA" id="ARBA00010303"/>
    </source>
</evidence>
<dbReference type="InterPro" id="IPR036866">
    <property type="entry name" value="RibonucZ/Hydroxyglut_hydro"/>
</dbReference>
<dbReference type="Proteomes" id="UP001225034">
    <property type="component" value="Unassembled WGS sequence"/>
</dbReference>
<proteinExistence type="inferred from homology"/>
<dbReference type="RefSeq" id="WP_306981823.1">
    <property type="nucleotide sequence ID" value="NZ_JAUSUA010000002.1"/>
</dbReference>
<dbReference type="Pfam" id="PF00355">
    <property type="entry name" value="Rieske"/>
    <property type="match status" value="1"/>
</dbReference>
<evidence type="ECO:0000256" key="9">
    <source>
        <dbReference type="ARBA" id="ARBA00023014"/>
    </source>
</evidence>
<evidence type="ECO:0000256" key="2">
    <source>
        <dbReference type="ARBA" id="ARBA00005141"/>
    </source>
</evidence>
<dbReference type="SUPFAM" id="SSF50022">
    <property type="entry name" value="ISP domain"/>
    <property type="match status" value="1"/>
</dbReference>
<dbReference type="InterPro" id="IPR038062">
    <property type="entry name" value="ScdA-like_N_sf"/>
</dbReference>
<gene>
    <name evidence="15" type="ORF">J2S05_001732</name>
</gene>
<dbReference type="SUPFAM" id="SSF140683">
    <property type="entry name" value="SP0561-like"/>
    <property type="match status" value="1"/>
</dbReference>
<keyword evidence="15" id="KW-0503">Monooxygenase</keyword>
<dbReference type="Pfam" id="PF13483">
    <property type="entry name" value="Lactamase_B_3"/>
    <property type="match status" value="1"/>
</dbReference>
<sequence length="617" mass="71655">MSKTLLGNIRDFTKLPCEIVLNRQAYFLNKVDDQFRLFTSICPHQGGQIFFEEESHCFKCDIHQWKFDCETGESYTSKKQTLDYFHVSEEGTDLYADLPNDELELIKEPIMKKKKSTYDKRPSIKLHAHACIEFRHKGFSLLCDPWINGPAFMGSWIQYPPPVIRTEQLNPNAIWISHEHSDHFHEPTLRLFNRSIPIYVPDFVNRRLIYKLEELGFEKVIAVPFGAKMQISDGLSITLFEPESLWNDALILIETADFKFLNLNDAGINHKIPKLIGPVDMIASSFSPGASGYPITWDHLDMERKEEIMVAGQKGMLSMLMQAMKVYGAKYLLPFASHFELWHPSQKEYASILKKNSLDDVVNYFRGSNYKVIDLLPGEEWDGRKDAIHRYNYNRKEIYNKLDRLKYVENIYDEGMFSDFHPKTSDISLSEIEHYFLLLNDVPEILFCEDIVVQLDVIHQEEKLFSTCFQIRDGKLSFLYNQFENQVNLTMQVPQQILAFIVATNESWDEATIGYWCKFSRNPDVYHAGFWRLLQAPYFKKRLRTPTTVDGISKHMVIADLMETYGEQAGRIFGRYGLYCFGCHNSVNESIEIGAKSHGLSPNKINKLIQELKRVLG</sequence>
<dbReference type="PROSITE" id="PS51296">
    <property type="entry name" value="RIESKE"/>
    <property type="match status" value="1"/>
</dbReference>
<protein>
    <recommendedName>
        <fullName evidence="5">Cytidine monophosphate-N-acetylneuraminic acid hydroxylase</fullName>
        <ecNumber evidence="4">1.14.18.2</ecNumber>
    </recommendedName>
    <alternativeName>
        <fullName evidence="12">CMP-N-acetylneuraminate monooxygenase</fullName>
    </alternativeName>
    <alternativeName>
        <fullName evidence="11">CMP-Neu5Ac hydroxylase</fullName>
    </alternativeName>
    <alternativeName>
        <fullName evidence="10">CMP-NeuAc hydroxylase</fullName>
    </alternativeName>
</protein>
<evidence type="ECO:0000256" key="10">
    <source>
        <dbReference type="ARBA" id="ARBA00029883"/>
    </source>
</evidence>
<dbReference type="SUPFAM" id="SSF56281">
    <property type="entry name" value="Metallo-hydrolase/oxidoreductase"/>
    <property type="match status" value="1"/>
</dbReference>
<keyword evidence="9" id="KW-0411">Iron-sulfur</keyword>
<evidence type="ECO:0000313" key="15">
    <source>
        <dbReference type="EMBL" id="MDQ0206933.1"/>
    </source>
</evidence>
<feature type="domain" description="Rieske" evidence="14">
    <location>
        <begin position="20"/>
        <end position="96"/>
    </location>
</feature>
<dbReference type="InterPro" id="IPR036922">
    <property type="entry name" value="Rieske_2Fe-2S_sf"/>
</dbReference>
<evidence type="ECO:0000256" key="13">
    <source>
        <dbReference type="ARBA" id="ARBA00048491"/>
    </source>
</evidence>
<comment type="catalytic activity">
    <reaction evidence="13">
        <text>CMP-N-acetyl-beta-neuraminate + 2 Fe(II)-[cytochrome b5] + O2 + 2 H(+) = CMP-N-glycoloyl-beta-neuraminate + 2 Fe(III)-[cytochrome b5] + H2O</text>
        <dbReference type="Rhea" id="RHEA:16145"/>
        <dbReference type="Rhea" id="RHEA-COMP:10438"/>
        <dbReference type="Rhea" id="RHEA-COMP:10439"/>
        <dbReference type="ChEBI" id="CHEBI:15377"/>
        <dbReference type="ChEBI" id="CHEBI:15378"/>
        <dbReference type="ChEBI" id="CHEBI:15379"/>
        <dbReference type="ChEBI" id="CHEBI:29033"/>
        <dbReference type="ChEBI" id="CHEBI:29034"/>
        <dbReference type="ChEBI" id="CHEBI:57812"/>
        <dbReference type="ChEBI" id="CHEBI:58376"/>
        <dbReference type="EC" id="1.14.18.2"/>
    </reaction>
</comment>
<reference evidence="15 16" key="1">
    <citation type="submission" date="2023-07" db="EMBL/GenBank/DDBJ databases">
        <title>Genomic Encyclopedia of Type Strains, Phase IV (KMG-IV): sequencing the most valuable type-strain genomes for metagenomic binning, comparative biology and taxonomic classification.</title>
        <authorList>
            <person name="Goeker M."/>
        </authorList>
    </citation>
    <scope>NUCLEOTIDE SEQUENCE [LARGE SCALE GENOMIC DNA]</scope>
    <source>
        <strain evidence="15 16">DSM 19154</strain>
    </source>
</reference>
<accession>A0ABT9YGE7</accession>
<dbReference type="EMBL" id="JAUSUA010000002">
    <property type="protein sequence ID" value="MDQ0206933.1"/>
    <property type="molecule type" value="Genomic_DNA"/>
</dbReference>
<keyword evidence="8" id="KW-0408">Iron</keyword>
<dbReference type="Gene3D" id="2.102.10.10">
    <property type="entry name" value="Rieske [2Fe-2S] iron-sulphur domain"/>
    <property type="match status" value="1"/>
</dbReference>
<organism evidence="15 16">
    <name type="scientific">Alkalicoccobacillus murimartini</name>
    <dbReference type="NCBI Taxonomy" id="171685"/>
    <lineage>
        <taxon>Bacteria</taxon>
        <taxon>Bacillati</taxon>
        <taxon>Bacillota</taxon>
        <taxon>Bacilli</taxon>
        <taxon>Bacillales</taxon>
        <taxon>Bacillaceae</taxon>
        <taxon>Alkalicoccobacillus</taxon>
    </lineage>
</organism>
<keyword evidence="15" id="KW-0560">Oxidoreductase</keyword>
<keyword evidence="7" id="KW-0479">Metal-binding</keyword>
<evidence type="ECO:0000256" key="6">
    <source>
        <dbReference type="ARBA" id="ARBA00022714"/>
    </source>
</evidence>
<evidence type="ECO:0000256" key="11">
    <source>
        <dbReference type="ARBA" id="ARBA00030460"/>
    </source>
</evidence>
<evidence type="ECO:0000256" key="5">
    <source>
        <dbReference type="ARBA" id="ARBA00015403"/>
    </source>
</evidence>
<keyword evidence="6" id="KW-0001">2Fe-2S</keyword>
<dbReference type="InterPro" id="IPR017941">
    <property type="entry name" value="Rieske_2Fe-2S"/>
</dbReference>
<dbReference type="PANTHER" id="PTHR46522:SF1">
    <property type="entry name" value="INACTIVE CYTIDINE MONOPHOSPHATE-N-ACETYLNEURAMINIC ACID HYDROXYLASE"/>
    <property type="match status" value="1"/>
</dbReference>
<keyword evidence="16" id="KW-1185">Reference proteome</keyword>
<dbReference type="Gene3D" id="3.60.15.10">
    <property type="entry name" value="Ribonuclease Z/Hydroxyacylglutathione hydrolase-like"/>
    <property type="match status" value="1"/>
</dbReference>
<dbReference type="EC" id="1.14.18.2" evidence="4"/>
<name>A0ABT9YGE7_9BACI</name>
<evidence type="ECO:0000256" key="4">
    <source>
        <dbReference type="ARBA" id="ARBA00011904"/>
    </source>
</evidence>
<evidence type="ECO:0000256" key="12">
    <source>
        <dbReference type="ARBA" id="ARBA00033362"/>
    </source>
</evidence>
<comment type="pathway">
    <text evidence="2">Amino-sugar metabolism; N-acetylneuraminate metabolism.</text>
</comment>
<evidence type="ECO:0000259" key="14">
    <source>
        <dbReference type="PROSITE" id="PS51296"/>
    </source>
</evidence>
<evidence type="ECO:0000256" key="8">
    <source>
        <dbReference type="ARBA" id="ARBA00023004"/>
    </source>
</evidence>
<evidence type="ECO:0000256" key="1">
    <source>
        <dbReference type="ARBA" id="ARBA00003414"/>
    </source>
</evidence>
<dbReference type="PANTHER" id="PTHR46522">
    <property type="entry name" value="CYTIDINE MONOPHOSPHATE-N-ACETYLNEURAMINIC ACID HYDROXYLASE"/>
    <property type="match status" value="1"/>
</dbReference>
<comment type="similarity">
    <text evidence="3">Belongs to the CMP-Neu5Ac hydroxylase family.</text>
</comment>
<comment type="function">
    <text evidence="1">Sialic acids are components of carbohydrate chains of glycoconjugates and are involved in cell-cell recognition and cell-pathogen interactions. Catalyzes the conversion of CMP-N-acetylneuraminic acid (CMP-Neu5Ac) into its hydroxylated derivative CMP-N-glycolylneuraminic acid (CMP-Neu5Gc), a sialic acid abundantly expressed at the surface of many cells.</text>
</comment>
<dbReference type="Gene3D" id="1.10.3910.10">
    <property type="entry name" value="SP0561-like"/>
    <property type="match status" value="1"/>
</dbReference>
<dbReference type="InterPro" id="IPR027033">
    <property type="entry name" value="Cnh"/>
</dbReference>